<dbReference type="EMBL" id="BBWV01000002">
    <property type="protein sequence ID" value="GAO42972.1"/>
    <property type="molecule type" value="Genomic_DNA"/>
</dbReference>
<sequence>MPFHIFTRIRIAAPQAAVWKVLTDFAAYPDWNPFVQQLTGKVAAGERITVHLPGMTFRPLVKAVVPDKELRWLGYLGVPGLFDGEHQFLLEDNRDGTTTFIHSETFNGLLVPLFRASLLKKTKPGFEAMNTALKQRVEKYYETLISPL</sequence>
<comment type="caution">
    <text evidence="1">The sequence shown here is derived from an EMBL/GenBank/DDBJ whole genome shotgun (WGS) entry which is preliminary data.</text>
</comment>
<evidence type="ECO:0000313" key="2">
    <source>
        <dbReference type="Proteomes" id="UP000033121"/>
    </source>
</evidence>
<accession>A0A0E9MZ23</accession>
<dbReference type="PANTHER" id="PTHR36166:SF1">
    <property type="entry name" value="SRPBCC DOMAIN-CONTAINING PROTEIN"/>
    <property type="match status" value="1"/>
</dbReference>
<dbReference type="AlphaFoldDB" id="A0A0E9MZ23"/>
<dbReference type="OrthoDB" id="191189at2"/>
<dbReference type="PANTHER" id="PTHR36166">
    <property type="entry name" value="CHROMOSOME 9, WHOLE GENOME SHOTGUN SEQUENCE"/>
    <property type="match status" value="1"/>
</dbReference>
<dbReference type="Gene3D" id="3.30.530.20">
    <property type="match status" value="1"/>
</dbReference>
<proteinExistence type="predicted"/>
<dbReference type="CDD" id="cd07822">
    <property type="entry name" value="SRPBCC_4"/>
    <property type="match status" value="1"/>
</dbReference>
<dbReference type="InterPro" id="IPR023393">
    <property type="entry name" value="START-like_dom_sf"/>
</dbReference>
<dbReference type="STRING" id="1220578.FPE01S_02_00770"/>
<dbReference type="Proteomes" id="UP000033121">
    <property type="component" value="Unassembled WGS sequence"/>
</dbReference>
<reference evidence="1 2" key="1">
    <citation type="submission" date="2015-04" db="EMBL/GenBank/DDBJ databases">
        <title>Whole genome shotgun sequence of Flavihumibacter petaseus NBRC 106054.</title>
        <authorList>
            <person name="Miyazawa S."/>
            <person name="Hosoyama A."/>
            <person name="Hashimoto M."/>
            <person name="Noguchi M."/>
            <person name="Tsuchikane K."/>
            <person name="Ohji S."/>
            <person name="Yamazoe A."/>
            <person name="Ichikawa N."/>
            <person name="Kimura A."/>
            <person name="Fujita N."/>
        </authorList>
    </citation>
    <scope>NUCLEOTIDE SEQUENCE [LARGE SCALE GENOMIC DNA]</scope>
    <source>
        <strain evidence="1 2">NBRC 106054</strain>
    </source>
</reference>
<dbReference type="SUPFAM" id="SSF55961">
    <property type="entry name" value="Bet v1-like"/>
    <property type="match status" value="1"/>
</dbReference>
<keyword evidence="2" id="KW-1185">Reference proteome</keyword>
<evidence type="ECO:0000313" key="1">
    <source>
        <dbReference type="EMBL" id="GAO42972.1"/>
    </source>
</evidence>
<protein>
    <recommendedName>
        <fullName evidence="3">SRPBCC domain-containing protein</fullName>
    </recommendedName>
</protein>
<gene>
    <name evidence="1" type="ORF">FPE01S_02_00770</name>
</gene>
<dbReference type="RefSeq" id="WP_046368929.1">
    <property type="nucleotide sequence ID" value="NZ_BBWV01000002.1"/>
</dbReference>
<dbReference type="InterPro" id="IPR019587">
    <property type="entry name" value="Polyketide_cyclase/dehydratase"/>
</dbReference>
<dbReference type="Pfam" id="PF10604">
    <property type="entry name" value="Polyketide_cyc2"/>
    <property type="match status" value="1"/>
</dbReference>
<organism evidence="1 2">
    <name type="scientific">Flavihumibacter petaseus NBRC 106054</name>
    <dbReference type="NCBI Taxonomy" id="1220578"/>
    <lineage>
        <taxon>Bacteria</taxon>
        <taxon>Pseudomonadati</taxon>
        <taxon>Bacteroidota</taxon>
        <taxon>Chitinophagia</taxon>
        <taxon>Chitinophagales</taxon>
        <taxon>Chitinophagaceae</taxon>
        <taxon>Flavihumibacter</taxon>
    </lineage>
</organism>
<name>A0A0E9MZ23_9BACT</name>
<evidence type="ECO:0008006" key="3">
    <source>
        <dbReference type="Google" id="ProtNLM"/>
    </source>
</evidence>